<comment type="caution">
    <text evidence="1">The sequence shown here is derived from an EMBL/GenBank/DDBJ whole genome shotgun (WGS) entry which is preliminary data.</text>
</comment>
<accession>A0AAN7QT04</accession>
<evidence type="ECO:0000313" key="2">
    <source>
        <dbReference type="Proteomes" id="UP001346149"/>
    </source>
</evidence>
<dbReference type="Proteomes" id="UP001346149">
    <property type="component" value="Unassembled WGS sequence"/>
</dbReference>
<name>A0AAN7QT04_TRANT</name>
<evidence type="ECO:0000313" key="1">
    <source>
        <dbReference type="EMBL" id="KAK4774693.1"/>
    </source>
</evidence>
<organism evidence="1 2">
    <name type="scientific">Trapa natans</name>
    <name type="common">Water chestnut</name>
    <dbReference type="NCBI Taxonomy" id="22666"/>
    <lineage>
        <taxon>Eukaryota</taxon>
        <taxon>Viridiplantae</taxon>
        <taxon>Streptophyta</taxon>
        <taxon>Embryophyta</taxon>
        <taxon>Tracheophyta</taxon>
        <taxon>Spermatophyta</taxon>
        <taxon>Magnoliopsida</taxon>
        <taxon>eudicotyledons</taxon>
        <taxon>Gunneridae</taxon>
        <taxon>Pentapetalae</taxon>
        <taxon>rosids</taxon>
        <taxon>malvids</taxon>
        <taxon>Myrtales</taxon>
        <taxon>Lythraceae</taxon>
        <taxon>Trapa</taxon>
    </lineage>
</organism>
<keyword evidence="2" id="KW-1185">Reference proteome</keyword>
<gene>
    <name evidence="1" type="ORF">SAY86_009628</name>
</gene>
<protein>
    <submittedName>
        <fullName evidence="1">Uncharacterized protein</fullName>
    </submittedName>
</protein>
<proteinExistence type="predicted"/>
<sequence>MWRDRFRDAENALNELINKSLVKEKVDRLRRRVLWMHDQLRGLGGISFILRVMRKGKENVEMIRLDSYAMGRRTLIGKDLMGLKTLRYLECSEIDSSGGIGVIFFLV</sequence>
<dbReference type="AlphaFoldDB" id="A0AAN7QT04"/>
<reference evidence="1 2" key="1">
    <citation type="journal article" date="2023" name="Hortic Res">
        <title>Pangenome of water caltrop reveals structural variations and asymmetric subgenome divergence after allopolyploidization.</title>
        <authorList>
            <person name="Zhang X."/>
            <person name="Chen Y."/>
            <person name="Wang L."/>
            <person name="Yuan Y."/>
            <person name="Fang M."/>
            <person name="Shi L."/>
            <person name="Lu R."/>
            <person name="Comes H.P."/>
            <person name="Ma Y."/>
            <person name="Chen Y."/>
            <person name="Huang G."/>
            <person name="Zhou Y."/>
            <person name="Zheng Z."/>
            <person name="Qiu Y."/>
        </authorList>
    </citation>
    <scope>NUCLEOTIDE SEQUENCE [LARGE SCALE GENOMIC DNA]</scope>
    <source>
        <strain evidence="1">F231</strain>
    </source>
</reference>
<dbReference type="EMBL" id="JAXQNO010000019">
    <property type="protein sequence ID" value="KAK4774693.1"/>
    <property type="molecule type" value="Genomic_DNA"/>
</dbReference>